<comment type="caution">
    <text evidence="1">The sequence shown here is derived from an EMBL/GenBank/DDBJ whole genome shotgun (WGS) entry which is preliminary data.</text>
</comment>
<evidence type="ECO:0000313" key="2">
    <source>
        <dbReference type="Proteomes" id="UP001082899"/>
    </source>
</evidence>
<keyword evidence="2" id="KW-1185">Reference proteome</keyword>
<sequence>MPPPMPFVPVDMPVEPLFILVDVPAAPVPPVEPVPEDMLPPIVLPVLPLLPAPPVLWANTALDTPSAQTEKNNVETIRLQDMVKLLSVV</sequence>
<gene>
    <name evidence="1" type="ORF">OVY01_05995</name>
</gene>
<reference evidence="1" key="1">
    <citation type="submission" date="2022-11" db="EMBL/GenBank/DDBJ databases">
        <title>Robbsia betulipollinis sp. nov., isolated from pollen of birch (Betula pendula).</title>
        <authorList>
            <person name="Shi H."/>
            <person name="Ambika Manirajan B."/>
            <person name="Ratering S."/>
            <person name="Geissler-Plaum R."/>
            <person name="Schnell S."/>
        </authorList>
    </citation>
    <scope>NUCLEOTIDE SEQUENCE</scope>
    <source>
        <strain evidence="1">Bb-Pol-6</strain>
    </source>
</reference>
<accession>A0ABT3ZKC3</accession>
<evidence type="ECO:0000313" key="1">
    <source>
        <dbReference type="EMBL" id="MCY0386792.1"/>
    </source>
</evidence>
<protein>
    <submittedName>
        <fullName evidence="1">Uncharacterized protein</fullName>
    </submittedName>
</protein>
<name>A0ABT3ZKC3_9BURK</name>
<dbReference type="EMBL" id="JAPMXC010000001">
    <property type="protein sequence ID" value="MCY0386792.1"/>
    <property type="molecule type" value="Genomic_DNA"/>
</dbReference>
<proteinExistence type="predicted"/>
<dbReference type="RefSeq" id="WP_267846410.1">
    <property type="nucleotide sequence ID" value="NZ_JAPMXC010000001.1"/>
</dbReference>
<organism evidence="1 2">
    <name type="scientific">Robbsia betulipollinis</name>
    <dbReference type="NCBI Taxonomy" id="2981849"/>
    <lineage>
        <taxon>Bacteria</taxon>
        <taxon>Pseudomonadati</taxon>
        <taxon>Pseudomonadota</taxon>
        <taxon>Betaproteobacteria</taxon>
        <taxon>Burkholderiales</taxon>
        <taxon>Burkholderiaceae</taxon>
        <taxon>Robbsia</taxon>
    </lineage>
</organism>
<dbReference type="Proteomes" id="UP001082899">
    <property type="component" value="Unassembled WGS sequence"/>
</dbReference>